<sequence length="510" mass="58740">MAMDHIIHASKQERMDQENQVDRISHLPDGILGTIISLLTMREAVRTSVLSTRWRNLWTRSLTNLVFDDDNVLLLKREYSDGFDVPYSQRKGNLWRKTTDFVTSVNQCLLMLKLNNLPNYKIKKLKIHFFFNSKKYCSRLDYWFAFAIARGAEELDHSVLVIKYCRSPDEDELSAFPSEDVLLISTPDGHGISARVSSLKCLRLGHNRLPDLRTYDFIFKGLKTLDLDSLDMVSDEHLHNVLSCCSFLEWLSIRDCYNLSKLSIEYPFCPHLRYLYINCRRLRVIEVNGVFNLEKFEFSGTIISFKFSNVPKLKTVFTRIFHSRKDGLGIIWSLTELPTMVPQLENLLLGCTRFLEAEFNPENLPTLGNLKHLTVLESGSVYKRSLMWIMNVLKACPLLERLELHQRIDNYKEGSEEVNHRPPKCPHENLKEVLVSGACGYVREIEIEIYLLNNAVGLKKLTIDPRPRVYSGDGTWGSSEAIASWVTEGRDRVSQLILGEAGPNVEVFIL</sequence>
<dbReference type="SUPFAM" id="SSF52047">
    <property type="entry name" value="RNI-like"/>
    <property type="match status" value="1"/>
</dbReference>
<feature type="domain" description="F-box" evidence="1">
    <location>
        <begin position="21"/>
        <end position="70"/>
    </location>
</feature>
<comment type="caution">
    <text evidence="2">The sequence shown here is derived from an EMBL/GenBank/DDBJ whole genome shotgun (WGS) entry which is preliminary data.</text>
</comment>
<protein>
    <submittedName>
        <fullName evidence="2">F-box domain containing protein</fullName>
    </submittedName>
</protein>
<dbReference type="InterPro" id="IPR032675">
    <property type="entry name" value="LRR_dom_sf"/>
</dbReference>
<gene>
    <name evidence="2" type="ORF">TorRG33x02_041280</name>
</gene>
<evidence type="ECO:0000313" key="3">
    <source>
        <dbReference type="Proteomes" id="UP000237000"/>
    </source>
</evidence>
<dbReference type="Proteomes" id="UP000237000">
    <property type="component" value="Unassembled WGS sequence"/>
</dbReference>
<dbReference type="STRING" id="63057.A0A2P5FQI2"/>
<dbReference type="EMBL" id="JXTC01000015">
    <property type="protein sequence ID" value="POO00001.1"/>
    <property type="molecule type" value="Genomic_DNA"/>
</dbReference>
<dbReference type="PROSITE" id="PS50181">
    <property type="entry name" value="FBOX"/>
    <property type="match status" value="1"/>
</dbReference>
<dbReference type="AlphaFoldDB" id="A0A2P5FQI2"/>
<keyword evidence="3" id="KW-1185">Reference proteome</keyword>
<dbReference type="FunCoup" id="A0A2P5FQI2">
    <property type="interactions" value="1585"/>
</dbReference>
<dbReference type="Gene3D" id="3.80.10.10">
    <property type="entry name" value="Ribonuclease Inhibitor"/>
    <property type="match status" value="1"/>
</dbReference>
<dbReference type="SUPFAM" id="SSF81383">
    <property type="entry name" value="F-box domain"/>
    <property type="match status" value="1"/>
</dbReference>
<proteinExistence type="predicted"/>
<evidence type="ECO:0000259" key="1">
    <source>
        <dbReference type="PROSITE" id="PS50181"/>
    </source>
</evidence>
<dbReference type="InterPro" id="IPR055357">
    <property type="entry name" value="LRR_At1g61320_AtMIF1"/>
</dbReference>
<dbReference type="InterPro" id="IPR001810">
    <property type="entry name" value="F-box_dom"/>
</dbReference>
<dbReference type="Gene3D" id="1.20.1280.50">
    <property type="match status" value="1"/>
</dbReference>
<dbReference type="InterPro" id="IPR036047">
    <property type="entry name" value="F-box-like_dom_sf"/>
</dbReference>
<accession>A0A2P5FQI2</accession>
<dbReference type="Pfam" id="PF00646">
    <property type="entry name" value="F-box"/>
    <property type="match status" value="1"/>
</dbReference>
<dbReference type="OrthoDB" id="1160463at2759"/>
<dbReference type="Pfam" id="PF23622">
    <property type="entry name" value="LRR_At1g61320_AtMIF1"/>
    <property type="match status" value="1"/>
</dbReference>
<dbReference type="InterPro" id="IPR053772">
    <property type="entry name" value="At1g61320/At1g61330-like"/>
</dbReference>
<name>A0A2P5FQI2_TREOI</name>
<evidence type="ECO:0000313" key="2">
    <source>
        <dbReference type="EMBL" id="POO00001.1"/>
    </source>
</evidence>
<dbReference type="PANTHER" id="PTHR34145:SF28">
    <property type="entry name" value="F-BOX DOMAIN-CONTAINING PROTEIN"/>
    <property type="match status" value="1"/>
</dbReference>
<reference evidence="3" key="1">
    <citation type="submission" date="2016-06" db="EMBL/GenBank/DDBJ databases">
        <title>Parallel loss of symbiosis genes in relatives of nitrogen-fixing non-legume Parasponia.</title>
        <authorList>
            <person name="Van Velzen R."/>
            <person name="Holmer R."/>
            <person name="Bu F."/>
            <person name="Rutten L."/>
            <person name="Van Zeijl A."/>
            <person name="Liu W."/>
            <person name="Santuari L."/>
            <person name="Cao Q."/>
            <person name="Sharma T."/>
            <person name="Shen D."/>
            <person name="Roswanjaya Y."/>
            <person name="Wardhani T."/>
            <person name="Kalhor M.S."/>
            <person name="Jansen J."/>
            <person name="Van den Hoogen J."/>
            <person name="Gungor B."/>
            <person name="Hartog M."/>
            <person name="Hontelez J."/>
            <person name="Verver J."/>
            <person name="Yang W.-C."/>
            <person name="Schijlen E."/>
            <person name="Repin R."/>
            <person name="Schilthuizen M."/>
            <person name="Schranz E."/>
            <person name="Heidstra R."/>
            <person name="Miyata K."/>
            <person name="Fedorova E."/>
            <person name="Kohlen W."/>
            <person name="Bisseling T."/>
            <person name="Smit S."/>
            <person name="Geurts R."/>
        </authorList>
    </citation>
    <scope>NUCLEOTIDE SEQUENCE [LARGE SCALE GENOMIC DNA]</scope>
    <source>
        <strain evidence="3">cv. RG33-2</strain>
    </source>
</reference>
<dbReference type="InterPro" id="IPR053781">
    <property type="entry name" value="F-box_AtFBL13-like"/>
</dbReference>
<dbReference type="CDD" id="cd22160">
    <property type="entry name" value="F-box_AtFBL13-like"/>
    <property type="match status" value="1"/>
</dbReference>
<organism evidence="2 3">
    <name type="scientific">Trema orientale</name>
    <name type="common">Charcoal tree</name>
    <name type="synonym">Celtis orientalis</name>
    <dbReference type="NCBI Taxonomy" id="63057"/>
    <lineage>
        <taxon>Eukaryota</taxon>
        <taxon>Viridiplantae</taxon>
        <taxon>Streptophyta</taxon>
        <taxon>Embryophyta</taxon>
        <taxon>Tracheophyta</taxon>
        <taxon>Spermatophyta</taxon>
        <taxon>Magnoliopsida</taxon>
        <taxon>eudicotyledons</taxon>
        <taxon>Gunneridae</taxon>
        <taxon>Pentapetalae</taxon>
        <taxon>rosids</taxon>
        <taxon>fabids</taxon>
        <taxon>Rosales</taxon>
        <taxon>Cannabaceae</taxon>
        <taxon>Trema</taxon>
    </lineage>
</organism>
<dbReference type="PANTHER" id="PTHR34145">
    <property type="entry name" value="OS02G0105600 PROTEIN"/>
    <property type="match status" value="1"/>
</dbReference>
<dbReference type="InParanoid" id="A0A2P5FQI2"/>